<accession>E3IU34</accession>
<feature type="region of interest" description="Disordered" evidence="1">
    <location>
        <begin position="1"/>
        <end position="25"/>
    </location>
</feature>
<keyword evidence="3" id="KW-1185">Reference proteome</keyword>
<dbReference type="AlphaFoldDB" id="E3IU34"/>
<dbReference type="InParanoid" id="E3IU34"/>
<sequence length="256" mass="27769">MDGQGVNPTELWTPPDDAGTSPPAPDRWLSAVAPARGEAALAVRRYDPARFLQGLVATAWRRAEERGQAVHIQGPWPVIAVYPTSYAAVVYGGEGGLRPYAGTEDLPTQATLVFSRSPQYAVNHPDMVPLDVLLWKLALSASRGRLPLDASLDTPFALREWPNFTRLIVTPGAMSVAALWVRQPSTLRQTIDLLHLPPEDVFVFYSAAAAVDLVRPDLPSRPASLLAAAPPSPPPAVVPTPRRPLLRKLFDKLRTG</sequence>
<dbReference type="STRING" id="298654.FraEuI1c_3214"/>
<dbReference type="EMBL" id="CP002299">
    <property type="protein sequence ID" value="ADP81227.1"/>
    <property type="molecule type" value="Genomic_DNA"/>
</dbReference>
<dbReference type="KEGG" id="fri:FraEuI1c_3214"/>
<dbReference type="OrthoDB" id="3212305at2"/>
<evidence type="ECO:0000313" key="3">
    <source>
        <dbReference type="Proteomes" id="UP000002484"/>
    </source>
</evidence>
<dbReference type="HOGENOM" id="CLU_1084855_0_0_11"/>
<proteinExistence type="predicted"/>
<gene>
    <name evidence="2" type="ordered locus">FraEuI1c_3214</name>
</gene>
<organism evidence="2 3">
    <name type="scientific">Pseudofrankia inefficax (strain DSM 45817 / CECT 9037 / DDB 130130 / EuI1c)</name>
    <name type="common">Frankia inefficax</name>
    <dbReference type="NCBI Taxonomy" id="298654"/>
    <lineage>
        <taxon>Bacteria</taxon>
        <taxon>Bacillati</taxon>
        <taxon>Actinomycetota</taxon>
        <taxon>Actinomycetes</taxon>
        <taxon>Frankiales</taxon>
        <taxon>Frankiaceae</taxon>
        <taxon>Pseudofrankia</taxon>
    </lineage>
</organism>
<dbReference type="Proteomes" id="UP000002484">
    <property type="component" value="Chromosome"/>
</dbReference>
<evidence type="ECO:0000256" key="1">
    <source>
        <dbReference type="SAM" id="MobiDB-lite"/>
    </source>
</evidence>
<name>E3IU34_PSEI1</name>
<evidence type="ECO:0000313" key="2">
    <source>
        <dbReference type="EMBL" id="ADP81227.1"/>
    </source>
</evidence>
<reference evidence="2 3" key="1">
    <citation type="submission" date="2010-10" db="EMBL/GenBank/DDBJ databases">
        <title>Complete sequence of Frankia sp. EuI1c.</title>
        <authorList>
            <consortium name="US DOE Joint Genome Institute"/>
            <person name="Lucas S."/>
            <person name="Copeland A."/>
            <person name="Lapidus A."/>
            <person name="Cheng J.-F."/>
            <person name="Bruce D."/>
            <person name="Goodwin L."/>
            <person name="Pitluck S."/>
            <person name="Chertkov O."/>
            <person name="Detter J.C."/>
            <person name="Han C."/>
            <person name="Tapia R."/>
            <person name="Land M."/>
            <person name="Hauser L."/>
            <person name="Jeffries C."/>
            <person name="Kyrpides N."/>
            <person name="Ivanova N."/>
            <person name="Mikhailova N."/>
            <person name="Beauchemin N."/>
            <person name="Sen A."/>
            <person name="Sur S.A."/>
            <person name="Gtari M."/>
            <person name="Wall L."/>
            <person name="Tisa L."/>
            <person name="Woyke T."/>
        </authorList>
    </citation>
    <scope>NUCLEOTIDE SEQUENCE [LARGE SCALE GENOMIC DNA]</scope>
    <source>
        <strain evidence="3">DSM 45817 / CECT 9037 / EuI1c</strain>
    </source>
</reference>
<protein>
    <submittedName>
        <fullName evidence="2">Uncharacterized protein</fullName>
    </submittedName>
</protein>